<evidence type="ECO:0000313" key="3">
    <source>
        <dbReference type="Proteomes" id="UP000233551"/>
    </source>
</evidence>
<sequence length="179" mass="19365">MGIGTLSPSVMSNSCCSEAILPNTDEIQFGEKETRSSERNQTISSRFGEFGDWRFREPSPENRDNPPILTDLAPVRSRSTTAKHRRRLEPSPASSPAVVAAFRGKNRHPPASLPPLPSISAALRLTGLGPFLFLCGLGPFRPNASSPALVLFRTVSPSGQSDPIRPIRSDPIRPVGKVP</sequence>
<feature type="region of interest" description="Disordered" evidence="1">
    <location>
        <begin position="26"/>
        <end position="96"/>
    </location>
</feature>
<protein>
    <submittedName>
        <fullName evidence="2">Uncharacterized protein</fullName>
    </submittedName>
</protein>
<keyword evidence="3" id="KW-1185">Reference proteome</keyword>
<accession>A0A2I0IQ42</accession>
<feature type="compositionally biased region" description="Basic and acidic residues" evidence="1">
    <location>
        <begin position="29"/>
        <end position="38"/>
    </location>
</feature>
<gene>
    <name evidence="2" type="ORF">CRG98_033457</name>
</gene>
<dbReference type="AlphaFoldDB" id="A0A2I0IQ42"/>
<reference evidence="2 3" key="1">
    <citation type="submission" date="2017-11" db="EMBL/GenBank/DDBJ databases">
        <title>De-novo sequencing of pomegranate (Punica granatum L.) genome.</title>
        <authorList>
            <person name="Akparov Z."/>
            <person name="Amiraslanov A."/>
            <person name="Hajiyeva S."/>
            <person name="Abbasov M."/>
            <person name="Kaur K."/>
            <person name="Hamwieh A."/>
            <person name="Solovyev V."/>
            <person name="Salamov A."/>
            <person name="Braich B."/>
            <person name="Kosarev P."/>
            <person name="Mahmoud A."/>
            <person name="Hajiyev E."/>
            <person name="Babayeva S."/>
            <person name="Izzatullayeva V."/>
            <person name="Mammadov A."/>
            <person name="Mammadov A."/>
            <person name="Sharifova S."/>
            <person name="Ojaghi J."/>
            <person name="Eynullazada K."/>
            <person name="Bayramov B."/>
            <person name="Abdulazimova A."/>
            <person name="Shahmuradov I."/>
        </authorList>
    </citation>
    <scope>NUCLEOTIDE SEQUENCE [LARGE SCALE GENOMIC DNA]</scope>
    <source>
        <strain evidence="3">cv. AG2017</strain>
        <tissue evidence="2">Leaf</tissue>
    </source>
</reference>
<organism evidence="2 3">
    <name type="scientific">Punica granatum</name>
    <name type="common">Pomegranate</name>
    <dbReference type="NCBI Taxonomy" id="22663"/>
    <lineage>
        <taxon>Eukaryota</taxon>
        <taxon>Viridiplantae</taxon>
        <taxon>Streptophyta</taxon>
        <taxon>Embryophyta</taxon>
        <taxon>Tracheophyta</taxon>
        <taxon>Spermatophyta</taxon>
        <taxon>Magnoliopsida</taxon>
        <taxon>eudicotyledons</taxon>
        <taxon>Gunneridae</taxon>
        <taxon>Pentapetalae</taxon>
        <taxon>rosids</taxon>
        <taxon>malvids</taxon>
        <taxon>Myrtales</taxon>
        <taxon>Lythraceae</taxon>
        <taxon>Punica</taxon>
    </lineage>
</organism>
<evidence type="ECO:0000256" key="1">
    <source>
        <dbReference type="SAM" id="MobiDB-lite"/>
    </source>
</evidence>
<evidence type="ECO:0000313" key="2">
    <source>
        <dbReference type="EMBL" id="PKI46124.1"/>
    </source>
</evidence>
<dbReference type="Proteomes" id="UP000233551">
    <property type="component" value="Unassembled WGS sequence"/>
</dbReference>
<feature type="region of interest" description="Disordered" evidence="1">
    <location>
        <begin position="156"/>
        <end position="179"/>
    </location>
</feature>
<feature type="compositionally biased region" description="Basic and acidic residues" evidence="1">
    <location>
        <begin position="49"/>
        <end position="64"/>
    </location>
</feature>
<proteinExistence type="predicted"/>
<comment type="caution">
    <text evidence="2">The sequence shown here is derived from an EMBL/GenBank/DDBJ whole genome shotgun (WGS) entry which is preliminary data.</text>
</comment>
<name>A0A2I0IQ42_PUNGR</name>
<dbReference type="EMBL" id="PGOL01002671">
    <property type="protein sequence ID" value="PKI46124.1"/>
    <property type="molecule type" value="Genomic_DNA"/>
</dbReference>